<feature type="binding site" evidence="6">
    <location>
        <begin position="130"/>
        <end position="137"/>
    </location>
    <ligand>
        <name>ATP</name>
        <dbReference type="ChEBI" id="CHEBI:30616"/>
    </ligand>
</feature>
<evidence type="ECO:0000256" key="7">
    <source>
        <dbReference type="RuleBase" id="RU000394"/>
    </source>
</evidence>
<dbReference type="Gene3D" id="3.40.850.10">
    <property type="entry name" value="Kinesin motor domain"/>
    <property type="match status" value="1"/>
</dbReference>
<reference evidence="10 11" key="1">
    <citation type="submission" date="2021-02" db="EMBL/GenBank/DDBJ databases">
        <title>Variation within the Batrachochytrium salamandrivorans European outbreak.</title>
        <authorList>
            <person name="Kelly M."/>
            <person name="Pasmans F."/>
            <person name="Shea T.P."/>
            <person name="Munoz J.F."/>
            <person name="Carranza S."/>
            <person name="Cuomo C.A."/>
            <person name="Martel A."/>
        </authorList>
    </citation>
    <scope>NUCLEOTIDE SEQUENCE [LARGE SCALE GENOMIC DNA]</scope>
    <source>
        <strain evidence="10 11">AMFP18/2</strain>
    </source>
</reference>
<proteinExistence type="inferred from homology"/>
<dbReference type="InterPro" id="IPR010994">
    <property type="entry name" value="RuvA_2-like"/>
</dbReference>
<dbReference type="InterPro" id="IPR019821">
    <property type="entry name" value="Kinesin_motor_CS"/>
</dbReference>
<dbReference type="PROSITE" id="PS50067">
    <property type="entry name" value="KINESIN_MOTOR_2"/>
    <property type="match status" value="1"/>
</dbReference>
<organism evidence="10 11">
    <name type="scientific">Batrachochytrium salamandrivorans</name>
    <dbReference type="NCBI Taxonomy" id="1357716"/>
    <lineage>
        <taxon>Eukaryota</taxon>
        <taxon>Fungi</taxon>
        <taxon>Fungi incertae sedis</taxon>
        <taxon>Chytridiomycota</taxon>
        <taxon>Chytridiomycota incertae sedis</taxon>
        <taxon>Chytridiomycetes</taxon>
        <taxon>Rhizophydiales</taxon>
        <taxon>Rhizophydiales incertae sedis</taxon>
        <taxon>Batrachochytrium</taxon>
    </lineage>
</organism>
<dbReference type="PANTHER" id="PTHR47969:SF15">
    <property type="entry name" value="CHROMOSOME-ASSOCIATED KINESIN KIF4A-RELATED"/>
    <property type="match status" value="1"/>
</dbReference>
<evidence type="ECO:0000259" key="9">
    <source>
        <dbReference type="PROSITE" id="PS50067"/>
    </source>
</evidence>
<dbReference type="InterPro" id="IPR027417">
    <property type="entry name" value="P-loop_NTPase"/>
</dbReference>
<evidence type="ECO:0000313" key="10">
    <source>
        <dbReference type="EMBL" id="KAH6586067.1"/>
    </source>
</evidence>
<sequence>MLSGGARRILRESSTADSTLQGDGCSVALSGLQAVGAATSLTGAPSGKQTVKVVIRVRPSLPHEKDSEACITTSSSEICIINPRNTSEQLKYTFDRVFGASDSQESVFAEVEPVIMGVFSGINTTIFAYGQTGSGKTHTINGSLPESNGIIPRTIFSLLSHIKEKGLKATLSAAYLEIYNEKIFDLLAPGDSKPLQNLDLRENIKGNIIVVGLSSTPIRSFADFEKLHEAALKNRSTAATNLNETSSRSHFIMQLSINNTLENNKVLSSKFHIIDLAGSEDNKRTGNVGARMVESGAINKSLFVLGQVVEALNKGQPRIPYRDSKITRLLQDSLGGSAVGLMIACCAPGEQHYWDTYNTLNFASKSSFIKNNVVRNEVTIKPSSPLLQNHGNGVPATTAEMSTSMSRKQELAEWKLRTKATSQSHGANVKGTRHLRLSNASTASDMSDRSYVAPSQLDELVNKKVETQINAHLATIRAEFLGKNAQVLTKTTKTSLCTTWRNELVVEAEKAVSQGRLADATIALKRAAALEGPDSSNREALIVQIARIEELYREEEYERSQSAAKIHASSDASKPSIEQLKHDTEQAILYAVNNGSLKEIMRLKQIGKKRAEAILIARDLHGLFTCTEDLSRAGMSDTLIANVFQSNLQL</sequence>
<keyword evidence="6 7" id="KW-0505">Motor protein</keyword>
<keyword evidence="3 6" id="KW-0547">Nucleotide-binding</keyword>
<dbReference type="InterPro" id="IPR001752">
    <property type="entry name" value="Kinesin_motor_dom"/>
</dbReference>
<keyword evidence="2" id="KW-0963">Cytoplasm</keyword>
<dbReference type="PRINTS" id="PR00380">
    <property type="entry name" value="KINESINHEAVY"/>
</dbReference>
<evidence type="ECO:0000256" key="8">
    <source>
        <dbReference type="SAM" id="MobiDB-lite"/>
    </source>
</evidence>
<evidence type="ECO:0000256" key="6">
    <source>
        <dbReference type="PROSITE-ProRule" id="PRU00283"/>
    </source>
</evidence>
<dbReference type="SMART" id="SM00129">
    <property type="entry name" value="KISc"/>
    <property type="match status" value="1"/>
</dbReference>
<feature type="region of interest" description="Disordered" evidence="8">
    <location>
        <begin position="418"/>
        <end position="449"/>
    </location>
</feature>
<gene>
    <name evidence="10" type="ORF">BASA50_000772</name>
</gene>
<keyword evidence="11" id="KW-1185">Reference proteome</keyword>
<evidence type="ECO:0000256" key="3">
    <source>
        <dbReference type="ARBA" id="ARBA00022741"/>
    </source>
</evidence>
<dbReference type="InterPro" id="IPR027640">
    <property type="entry name" value="Kinesin-like_fam"/>
</dbReference>
<evidence type="ECO:0000256" key="1">
    <source>
        <dbReference type="ARBA" id="ARBA00004496"/>
    </source>
</evidence>
<dbReference type="InterPro" id="IPR036961">
    <property type="entry name" value="Kinesin_motor_dom_sf"/>
</dbReference>
<evidence type="ECO:0000256" key="4">
    <source>
        <dbReference type="ARBA" id="ARBA00022840"/>
    </source>
</evidence>
<dbReference type="CDD" id="cd00106">
    <property type="entry name" value="KISc"/>
    <property type="match status" value="1"/>
</dbReference>
<dbReference type="PANTHER" id="PTHR47969">
    <property type="entry name" value="CHROMOSOME-ASSOCIATED KINESIN KIF4A-RELATED"/>
    <property type="match status" value="1"/>
</dbReference>
<keyword evidence="4 6" id="KW-0067">ATP-binding</keyword>
<protein>
    <recommendedName>
        <fullName evidence="7">Kinesin-like protein</fullName>
    </recommendedName>
</protein>
<dbReference type="EMBL" id="JAFCIX010000576">
    <property type="protein sequence ID" value="KAH6586067.1"/>
    <property type="molecule type" value="Genomic_DNA"/>
</dbReference>
<name>A0ABQ8ETD3_9FUNG</name>
<accession>A0ABQ8ETD3</accession>
<keyword evidence="5" id="KW-0175">Coiled coil</keyword>
<comment type="caution">
    <text evidence="10">The sequence shown here is derived from an EMBL/GenBank/DDBJ whole genome shotgun (WGS) entry which is preliminary data.</text>
</comment>
<dbReference type="SUPFAM" id="SSF47781">
    <property type="entry name" value="RuvA domain 2-like"/>
    <property type="match status" value="1"/>
</dbReference>
<dbReference type="SUPFAM" id="SSF52540">
    <property type="entry name" value="P-loop containing nucleoside triphosphate hydrolases"/>
    <property type="match status" value="1"/>
</dbReference>
<comment type="subcellular location">
    <subcellularLocation>
        <location evidence="1">Cytoplasm</location>
    </subcellularLocation>
</comment>
<feature type="domain" description="Kinesin motor" evidence="9">
    <location>
        <begin position="50"/>
        <end position="369"/>
    </location>
</feature>
<comment type="similarity">
    <text evidence="6 7">Belongs to the TRAFAC class myosin-kinesin ATPase superfamily. Kinesin family.</text>
</comment>
<evidence type="ECO:0000256" key="5">
    <source>
        <dbReference type="ARBA" id="ARBA00023054"/>
    </source>
</evidence>
<dbReference type="Proteomes" id="UP001648503">
    <property type="component" value="Unassembled WGS sequence"/>
</dbReference>
<evidence type="ECO:0000256" key="2">
    <source>
        <dbReference type="ARBA" id="ARBA00022490"/>
    </source>
</evidence>
<evidence type="ECO:0000313" key="11">
    <source>
        <dbReference type="Proteomes" id="UP001648503"/>
    </source>
</evidence>
<dbReference type="PROSITE" id="PS00411">
    <property type="entry name" value="KINESIN_MOTOR_1"/>
    <property type="match status" value="1"/>
</dbReference>
<dbReference type="Gene3D" id="1.10.150.280">
    <property type="entry name" value="AF1531-like domain"/>
    <property type="match status" value="1"/>
</dbReference>
<keyword evidence="7" id="KW-0493">Microtubule</keyword>
<dbReference type="Pfam" id="PF00225">
    <property type="entry name" value="Kinesin"/>
    <property type="match status" value="1"/>
</dbReference>